<gene>
    <name evidence="1" type="ORF">Xseb_16565</name>
</gene>
<accession>A0AAW4RTK8</accession>
<name>A0AAW4RTK8_XANCI</name>
<reference evidence="1" key="1">
    <citation type="submission" date="2015-12" db="EMBL/GenBank/DDBJ databases">
        <authorList>
            <person name="Bansal K."/>
            <person name="Midha S."/>
            <person name="Patil P.B."/>
        </authorList>
    </citation>
    <scope>NUCLEOTIDE SEQUENCE</scope>
    <source>
        <strain evidence="1">LMG867</strain>
    </source>
</reference>
<evidence type="ECO:0000313" key="2">
    <source>
        <dbReference type="Proteomes" id="UP000825388"/>
    </source>
</evidence>
<dbReference type="AlphaFoldDB" id="A0AAW4RTK8"/>
<organism evidence="1 2">
    <name type="scientific">Xanthomonas citri pv. sesbaniae</name>
    <dbReference type="NCBI Taxonomy" id="473425"/>
    <lineage>
        <taxon>Bacteria</taxon>
        <taxon>Pseudomonadati</taxon>
        <taxon>Pseudomonadota</taxon>
        <taxon>Gammaproteobacteria</taxon>
        <taxon>Lysobacterales</taxon>
        <taxon>Lysobacteraceae</taxon>
        <taxon>Xanthomonas</taxon>
    </lineage>
</organism>
<comment type="caution">
    <text evidence="1">The sequence shown here is derived from an EMBL/GenBank/DDBJ whole genome shotgun (WGS) entry which is preliminary data.</text>
</comment>
<evidence type="ECO:0000313" key="1">
    <source>
        <dbReference type="EMBL" id="MBZ3925591.1"/>
    </source>
</evidence>
<sequence length="135" mass="15266">MSRHVREKAVERVAPGLYLNPYTTPPAWALERLASRLRPQDAMYVSLESALHEHGRISQVPSRLTLMTSGRSYLHETPLGSIEFVHTAVSPARWRPRTVFVPSRKVHVASAELALEDLRKVGRNLDLVDDTDDED</sequence>
<dbReference type="EMBL" id="LOKL01000131">
    <property type="protein sequence ID" value="MBZ3925591.1"/>
    <property type="molecule type" value="Genomic_DNA"/>
</dbReference>
<proteinExistence type="predicted"/>
<dbReference type="Proteomes" id="UP000825388">
    <property type="component" value="Unassembled WGS sequence"/>
</dbReference>
<protein>
    <submittedName>
        <fullName evidence="1">Uncharacterized protein</fullName>
    </submittedName>
</protein>